<dbReference type="NCBIfam" id="NF033539">
    <property type="entry name" value="transpos_IS1380"/>
    <property type="match status" value="1"/>
</dbReference>
<geneLocation type="plasmid" evidence="2 3">
    <name>unnamed1</name>
</geneLocation>
<protein>
    <recommendedName>
        <fullName evidence="1">Transposase DDE domain-containing protein</fullName>
    </recommendedName>
</protein>
<dbReference type="SUPFAM" id="SSF53098">
    <property type="entry name" value="Ribonuclease H-like"/>
    <property type="match status" value="1"/>
</dbReference>
<gene>
    <name evidence="2" type="ORF">B7R82_10210</name>
</gene>
<dbReference type="Pfam" id="PF13701">
    <property type="entry name" value="DDE_Tnp_1_4"/>
    <property type="match status" value="1"/>
</dbReference>
<reference evidence="2 3" key="1">
    <citation type="submission" date="2017-04" db="EMBL/GenBank/DDBJ databases">
        <title>Complete genome sequence of Lactobacillus salivarius ZLS006, a probiotic strain isolated from healthy piglet.</title>
        <authorList>
            <person name="Zhang D."/>
        </authorList>
    </citation>
    <scope>NUCLEOTIDE SEQUENCE [LARGE SCALE GENOMIC DNA]</scope>
    <source>
        <strain evidence="2 3">ZLS006</strain>
        <plasmid evidence="2 3">unnamed1</plasmid>
    </source>
</reference>
<dbReference type="InterPro" id="IPR025668">
    <property type="entry name" value="Tnp_DDE_dom"/>
</dbReference>
<proteinExistence type="predicted"/>
<sequence length="429" mass="49963">MTLTDSFKFNKHNFKISQSKTSLSNDAGSSLIQMFMLKKLNIKQFFRDFLPVSDNRKFYIYSNEFLFVQVLTLLIQGYHVDVHHSVKRNNEINKLCWGNTGSSQPTISRFLERLSHISHEIWNNALIELATQFFTAQGYRQLVLDIDSTHFDTYGHQEKTAFNSHYGTMGYHPLIITETQSGLVLPLLLRSGERYTSYNAEKVLEPLIEALEGYSLILRGDSGFATPAICSLSEHHQFDFIIRLKKNSRLNKLADEAIDPVLFDKNIDHEICSYEELDYRADTWKELDVRVVSEAKLPANELVFDTTELVTSFKKLSIEDLFRFYRQRGEMENIIKELKEGFAFGKTDSSSFEVNQVRMYLSAFAYNIVQIFKHDFIPRNKWTGITKLRFDYFHIGGRIVKYSRQITIVLSANYEKYESWASYMMAVLE</sequence>
<dbReference type="EMBL" id="CP020859">
    <property type="protein sequence ID" value="ARU20332.1"/>
    <property type="molecule type" value="Genomic_DNA"/>
</dbReference>
<organism evidence="2 3">
    <name type="scientific">Ligilactobacillus salivarius</name>
    <dbReference type="NCBI Taxonomy" id="1624"/>
    <lineage>
        <taxon>Bacteria</taxon>
        <taxon>Bacillati</taxon>
        <taxon>Bacillota</taxon>
        <taxon>Bacilli</taxon>
        <taxon>Lactobacillales</taxon>
        <taxon>Lactobacillaceae</taxon>
        <taxon>Ligilactobacillus</taxon>
    </lineage>
</organism>
<feature type="domain" description="Transposase DDE" evidence="1">
    <location>
        <begin position="15"/>
        <end position="417"/>
    </location>
</feature>
<dbReference type="AlphaFoldDB" id="A0A1Y0FAF7"/>
<accession>A0A1Y0FAF7</accession>
<name>A0A1Y0FAF7_9LACO</name>
<dbReference type="InterPro" id="IPR047960">
    <property type="entry name" value="Transpos_IS1380"/>
</dbReference>
<evidence type="ECO:0000313" key="3">
    <source>
        <dbReference type="Proteomes" id="UP000195378"/>
    </source>
</evidence>
<evidence type="ECO:0000313" key="2">
    <source>
        <dbReference type="EMBL" id="ARU20332.1"/>
    </source>
</evidence>
<dbReference type="RefSeq" id="WP_087449092.1">
    <property type="nucleotide sequence ID" value="NZ_CP020859.1"/>
</dbReference>
<dbReference type="Proteomes" id="UP000195378">
    <property type="component" value="Plasmid unnamed1"/>
</dbReference>
<keyword evidence="2" id="KW-0614">Plasmid</keyword>
<evidence type="ECO:0000259" key="1">
    <source>
        <dbReference type="Pfam" id="PF13701"/>
    </source>
</evidence>
<dbReference type="InterPro" id="IPR012337">
    <property type="entry name" value="RNaseH-like_sf"/>
</dbReference>